<keyword evidence="10" id="KW-0812">Transmembrane</keyword>
<dbReference type="InterPro" id="IPR003594">
    <property type="entry name" value="HATPase_dom"/>
</dbReference>
<dbReference type="AlphaFoldDB" id="A0A370F3C5"/>
<sequence>MSASPPDSPALLAARAQVRAQAARGLDSATGRKNLHQLIQLRWIAAFGQIVTIEVAHYGLRLPIPLEPMLAVLAGLLAFNVLSLLRWRTGRRVTNGELFLGLMVDVGTLTAQLHLSGGISNPFVYLYLLQVTLGAVLLRAWAVWTMVAVAIGCVAGLAIFSRPLPVALEAHRGLASPYLAGLLICFALNAVLLVVFITRIGQNLRERDARLAALRQRAAEEEHIVRMGLLASGAAHELGTPLATLAVILGDWQHLPHFNSDPELLQDVTEMQTQVLRCKSIVSGILLSAGETRGESSAMTTVCRFLDDLVADWRSTRSGTVLLYSNRFGHDLPMVSDSAIAQMICNVLDNAREASPQRIHLHVGRDDDTLVLEVFDEGPGFRADMLTRLGTPYQSTKGRPGSGLGLFLVVNVARTLGGQVEAANRSEGGALVRITLPLAAVTLATKDPTE</sequence>
<evidence type="ECO:0000256" key="4">
    <source>
        <dbReference type="ARBA" id="ARBA00022475"/>
    </source>
</evidence>
<feature type="transmembrane region" description="Helical" evidence="10">
    <location>
        <begin position="143"/>
        <end position="164"/>
    </location>
</feature>
<keyword evidence="9" id="KW-0067">ATP-binding</keyword>
<evidence type="ECO:0000256" key="1">
    <source>
        <dbReference type="ARBA" id="ARBA00000085"/>
    </source>
</evidence>
<keyword evidence="7" id="KW-0547">Nucleotide-binding</keyword>
<dbReference type="PANTHER" id="PTHR44936:SF10">
    <property type="entry name" value="SENSOR PROTEIN RSTB"/>
    <property type="match status" value="1"/>
</dbReference>
<dbReference type="RefSeq" id="WP_017757640.1">
    <property type="nucleotide sequence ID" value="NZ_QQAV01000019.1"/>
</dbReference>
<dbReference type="InterPro" id="IPR005467">
    <property type="entry name" value="His_kinase_dom"/>
</dbReference>
<accession>A0A370F3C5</accession>
<keyword evidence="4" id="KW-1003">Cell membrane</keyword>
<gene>
    <name evidence="12" type="ORF">DFR41_11924</name>
</gene>
<dbReference type="InterPro" id="IPR004358">
    <property type="entry name" value="Sig_transdc_His_kin-like_C"/>
</dbReference>
<dbReference type="PROSITE" id="PS50109">
    <property type="entry name" value="HIS_KIN"/>
    <property type="match status" value="1"/>
</dbReference>
<dbReference type="EMBL" id="QQAV01000019">
    <property type="protein sequence ID" value="RDI16855.1"/>
    <property type="molecule type" value="Genomic_DNA"/>
</dbReference>
<evidence type="ECO:0000256" key="2">
    <source>
        <dbReference type="ARBA" id="ARBA00004651"/>
    </source>
</evidence>
<keyword evidence="5" id="KW-0597">Phosphoprotein</keyword>
<keyword evidence="8 12" id="KW-0418">Kinase</keyword>
<dbReference type="STRING" id="433924.NS331_04140"/>
<feature type="transmembrane region" description="Helical" evidence="10">
    <location>
        <begin position="66"/>
        <end position="85"/>
    </location>
</feature>
<dbReference type="SUPFAM" id="SSF47384">
    <property type="entry name" value="Homodimeric domain of signal transducing histidine kinase"/>
    <property type="match status" value="1"/>
</dbReference>
<comment type="catalytic activity">
    <reaction evidence="1">
        <text>ATP + protein L-histidine = ADP + protein N-phospho-L-histidine.</text>
        <dbReference type="EC" id="2.7.13.3"/>
    </reaction>
</comment>
<dbReference type="CDD" id="cd00082">
    <property type="entry name" value="HisKA"/>
    <property type="match status" value="1"/>
</dbReference>
<keyword evidence="10" id="KW-1133">Transmembrane helix</keyword>
<evidence type="ECO:0000256" key="9">
    <source>
        <dbReference type="ARBA" id="ARBA00022840"/>
    </source>
</evidence>
<evidence type="ECO:0000313" key="12">
    <source>
        <dbReference type="EMBL" id="RDI16855.1"/>
    </source>
</evidence>
<dbReference type="Pfam" id="PF02518">
    <property type="entry name" value="HATPase_c"/>
    <property type="match status" value="1"/>
</dbReference>
<dbReference type="GO" id="GO:0005524">
    <property type="term" value="F:ATP binding"/>
    <property type="evidence" value="ECO:0007669"/>
    <property type="project" value="UniProtKB-KW"/>
</dbReference>
<feature type="transmembrane region" description="Helical" evidence="10">
    <location>
        <begin position="176"/>
        <end position="197"/>
    </location>
</feature>
<comment type="subcellular location">
    <subcellularLocation>
        <location evidence="2">Cell membrane</location>
        <topology evidence="2">Multi-pass membrane protein</topology>
    </subcellularLocation>
</comment>
<dbReference type="GO" id="GO:0005886">
    <property type="term" value="C:plasma membrane"/>
    <property type="evidence" value="ECO:0007669"/>
    <property type="project" value="UniProtKB-SubCell"/>
</dbReference>
<dbReference type="EC" id="2.7.13.3" evidence="3"/>
<dbReference type="PRINTS" id="PR00344">
    <property type="entry name" value="BCTRLSENSOR"/>
</dbReference>
<evidence type="ECO:0000256" key="7">
    <source>
        <dbReference type="ARBA" id="ARBA00022741"/>
    </source>
</evidence>
<organism evidence="12 13">
    <name type="scientific">Pseudacidovorax intermedius</name>
    <dbReference type="NCBI Taxonomy" id="433924"/>
    <lineage>
        <taxon>Bacteria</taxon>
        <taxon>Pseudomonadati</taxon>
        <taxon>Pseudomonadota</taxon>
        <taxon>Betaproteobacteria</taxon>
        <taxon>Burkholderiales</taxon>
        <taxon>Comamonadaceae</taxon>
        <taxon>Pseudacidovorax</taxon>
    </lineage>
</organism>
<evidence type="ECO:0000256" key="10">
    <source>
        <dbReference type="SAM" id="Phobius"/>
    </source>
</evidence>
<evidence type="ECO:0000259" key="11">
    <source>
        <dbReference type="PROSITE" id="PS50109"/>
    </source>
</evidence>
<dbReference type="Gene3D" id="3.30.565.10">
    <property type="entry name" value="Histidine kinase-like ATPase, C-terminal domain"/>
    <property type="match status" value="1"/>
</dbReference>
<name>A0A370F3C5_9BURK</name>
<evidence type="ECO:0000256" key="3">
    <source>
        <dbReference type="ARBA" id="ARBA00012438"/>
    </source>
</evidence>
<feature type="transmembrane region" description="Helical" evidence="10">
    <location>
        <begin position="97"/>
        <end position="116"/>
    </location>
</feature>
<keyword evidence="6" id="KW-0808">Transferase</keyword>
<evidence type="ECO:0000256" key="6">
    <source>
        <dbReference type="ARBA" id="ARBA00022679"/>
    </source>
</evidence>
<keyword evidence="10" id="KW-0472">Membrane</keyword>
<keyword evidence="13" id="KW-1185">Reference proteome</keyword>
<reference evidence="12 13" key="1">
    <citation type="submission" date="2018-07" db="EMBL/GenBank/DDBJ databases">
        <title>Genomic Encyclopedia of Type Strains, Phase IV (KMG-IV): sequencing the most valuable type-strain genomes for metagenomic binning, comparative biology and taxonomic classification.</title>
        <authorList>
            <person name="Goeker M."/>
        </authorList>
    </citation>
    <scope>NUCLEOTIDE SEQUENCE [LARGE SCALE GENOMIC DNA]</scope>
    <source>
        <strain evidence="12 13">DSM 21352</strain>
    </source>
</reference>
<comment type="caution">
    <text evidence="12">The sequence shown here is derived from an EMBL/GenBank/DDBJ whole genome shotgun (WGS) entry which is preliminary data.</text>
</comment>
<evidence type="ECO:0000256" key="5">
    <source>
        <dbReference type="ARBA" id="ARBA00022553"/>
    </source>
</evidence>
<dbReference type="Gene3D" id="1.10.287.130">
    <property type="match status" value="1"/>
</dbReference>
<dbReference type="SUPFAM" id="SSF55874">
    <property type="entry name" value="ATPase domain of HSP90 chaperone/DNA topoisomerase II/histidine kinase"/>
    <property type="match status" value="1"/>
</dbReference>
<dbReference type="OrthoDB" id="9785252at2"/>
<dbReference type="PANTHER" id="PTHR44936">
    <property type="entry name" value="SENSOR PROTEIN CREC"/>
    <property type="match status" value="1"/>
</dbReference>
<evidence type="ECO:0000313" key="13">
    <source>
        <dbReference type="Proteomes" id="UP000255265"/>
    </source>
</evidence>
<dbReference type="GO" id="GO:0000155">
    <property type="term" value="F:phosphorelay sensor kinase activity"/>
    <property type="evidence" value="ECO:0007669"/>
    <property type="project" value="InterPro"/>
</dbReference>
<protein>
    <recommendedName>
        <fullName evidence="3">histidine kinase</fullName>
        <ecNumber evidence="3">2.7.13.3</ecNumber>
    </recommendedName>
</protein>
<dbReference type="InterPro" id="IPR050980">
    <property type="entry name" value="2C_sensor_his_kinase"/>
</dbReference>
<evidence type="ECO:0000256" key="8">
    <source>
        <dbReference type="ARBA" id="ARBA00022777"/>
    </source>
</evidence>
<dbReference type="InterPro" id="IPR003661">
    <property type="entry name" value="HisK_dim/P_dom"/>
</dbReference>
<feature type="domain" description="Histidine kinase" evidence="11">
    <location>
        <begin position="233"/>
        <end position="440"/>
    </location>
</feature>
<dbReference type="SMART" id="SM00387">
    <property type="entry name" value="HATPase_c"/>
    <property type="match status" value="1"/>
</dbReference>
<dbReference type="InterPro" id="IPR036890">
    <property type="entry name" value="HATPase_C_sf"/>
</dbReference>
<dbReference type="Proteomes" id="UP000255265">
    <property type="component" value="Unassembled WGS sequence"/>
</dbReference>
<dbReference type="InterPro" id="IPR036097">
    <property type="entry name" value="HisK_dim/P_sf"/>
</dbReference>
<proteinExistence type="predicted"/>